<accession>A0A6J7UUD6</accession>
<dbReference type="Pfam" id="PF00300">
    <property type="entry name" value="His_Phos_1"/>
    <property type="match status" value="1"/>
</dbReference>
<dbReference type="GO" id="GO:0005737">
    <property type="term" value="C:cytoplasm"/>
    <property type="evidence" value="ECO:0007669"/>
    <property type="project" value="TreeGrafter"/>
</dbReference>
<dbReference type="SMART" id="SM00855">
    <property type="entry name" value="PGAM"/>
    <property type="match status" value="1"/>
</dbReference>
<dbReference type="GO" id="GO:0016791">
    <property type="term" value="F:phosphatase activity"/>
    <property type="evidence" value="ECO:0007669"/>
    <property type="project" value="TreeGrafter"/>
</dbReference>
<dbReference type="SUPFAM" id="SSF53254">
    <property type="entry name" value="Phosphoglycerate mutase-like"/>
    <property type="match status" value="1"/>
</dbReference>
<dbReference type="CDD" id="cd07067">
    <property type="entry name" value="HP_PGM_like"/>
    <property type="match status" value="1"/>
</dbReference>
<sequence length="226" mass="25260">MRITLIRHGEPEWVRNGLNVDNPPLTSKGQEQAEMVATYLADTVFDEIYVSPLLRAQQTAAPLLRQSGRTSITNNWLQEIRNPIWHGTPVEKAVEAYKEERSRPSNQRWGGLNGGEAVSDFVQRINNDCATFLGEHGYQKIGTELPVWSHGKTLEKHVAFVAHAGTNSVVICHLLGLEPTPWEWERFVLGHASISELEPLALSDGVTFSLTRLSGVEHLPKSHRTV</sequence>
<reference evidence="1" key="1">
    <citation type="submission" date="2020-05" db="EMBL/GenBank/DDBJ databases">
        <authorList>
            <person name="Chiriac C."/>
            <person name="Salcher M."/>
            <person name="Ghai R."/>
            <person name="Kavagutti S V."/>
        </authorList>
    </citation>
    <scope>NUCLEOTIDE SEQUENCE</scope>
</reference>
<protein>
    <submittedName>
        <fullName evidence="1">Unannotated protein</fullName>
    </submittedName>
</protein>
<dbReference type="InterPro" id="IPR050275">
    <property type="entry name" value="PGM_Phosphatase"/>
</dbReference>
<dbReference type="AlphaFoldDB" id="A0A6J7UUD6"/>
<gene>
    <name evidence="1" type="ORF">UFOPK4347_01521</name>
</gene>
<dbReference type="InterPro" id="IPR029033">
    <property type="entry name" value="His_PPase_superfam"/>
</dbReference>
<dbReference type="InterPro" id="IPR013078">
    <property type="entry name" value="His_Pase_superF_clade-1"/>
</dbReference>
<dbReference type="EMBL" id="CAFBQU010000061">
    <property type="protein sequence ID" value="CAB5067597.1"/>
    <property type="molecule type" value="Genomic_DNA"/>
</dbReference>
<dbReference type="Gene3D" id="3.40.50.1240">
    <property type="entry name" value="Phosphoglycerate mutase-like"/>
    <property type="match status" value="1"/>
</dbReference>
<organism evidence="1">
    <name type="scientific">freshwater metagenome</name>
    <dbReference type="NCBI Taxonomy" id="449393"/>
    <lineage>
        <taxon>unclassified sequences</taxon>
        <taxon>metagenomes</taxon>
        <taxon>ecological metagenomes</taxon>
    </lineage>
</organism>
<evidence type="ECO:0000313" key="1">
    <source>
        <dbReference type="EMBL" id="CAB5067597.1"/>
    </source>
</evidence>
<proteinExistence type="predicted"/>
<dbReference type="PANTHER" id="PTHR48100">
    <property type="entry name" value="BROAD-SPECIFICITY PHOSPHATASE YOR283W-RELATED"/>
    <property type="match status" value="1"/>
</dbReference>
<name>A0A6J7UUD6_9ZZZZ</name>
<dbReference type="PANTHER" id="PTHR48100:SF62">
    <property type="entry name" value="GLUCOSYL-3-PHOSPHOGLYCERATE PHOSPHATASE"/>
    <property type="match status" value="1"/>
</dbReference>